<reference evidence="10" key="1">
    <citation type="journal article" date="2014" name="Int. J. Syst. Evol. Microbiol.">
        <title>Complete genome sequence of Corynebacterium casei LMG S-19264T (=DSM 44701T), isolated from a smear-ripened cheese.</title>
        <authorList>
            <consortium name="US DOE Joint Genome Institute (JGI-PGF)"/>
            <person name="Walter F."/>
            <person name="Albersmeier A."/>
            <person name="Kalinowski J."/>
            <person name="Ruckert C."/>
        </authorList>
    </citation>
    <scope>NUCLEOTIDE SEQUENCE</scope>
    <source>
        <strain evidence="10">JCM 4386</strain>
    </source>
</reference>
<dbReference type="CDD" id="cd06342">
    <property type="entry name" value="PBP1_ABC_LIVBP-like"/>
    <property type="match status" value="1"/>
</dbReference>
<feature type="domain" description="Protein kinase" evidence="9">
    <location>
        <begin position="15"/>
        <end position="281"/>
    </location>
</feature>
<evidence type="ECO:0000256" key="3">
    <source>
        <dbReference type="ARBA" id="ARBA00022729"/>
    </source>
</evidence>
<dbReference type="PROSITE" id="PS00107">
    <property type="entry name" value="PROTEIN_KINASE_ATP"/>
    <property type="match status" value="1"/>
</dbReference>
<dbReference type="GO" id="GO:0005524">
    <property type="term" value="F:ATP binding"/>
    <property type="evidence" value="ECO:0007669"/>
    <property type="project" value="UniProtKB-UniRule"/>
</dbReference>
<comment type="caution">
    <text evidence="10">The sequence shown here is derived from an EMBL/GenBank/DDBJ whole genome shotgun (WGS) entry which is preliminary data.</text>
</comment>
<evidence type="ECO:0000256" key="7">
    <source>
        <dbReference type="PROSITE-ProRule" id="PRU10141"/>
    </source>
</evidence>
<accession>A0A918L739</accession>
<evidence type="ECO:0000259" key="9">
    <source>
        <dbReference type="PROSITE" id="PS50011"/>
    </source>
</evidence>
<feature type="region of interest" description="Disordered" evidence="8">
    <location>
        <begin position="303"/>
        <end position="403"/>
    </location>
</feature>
<evidence type="ECO:0000256" key="1">
    <source>
        <dbReference type="ARBA" id="ARBA00010062"/>
    </source>
</evidence>
<dbReference type="Proteomes" id="UP000606194">
    <property type="component" value="Unassembled WGS sequence"/>
</dbReference>
<feature type="compositionally biased region" description="Low complexity" evidence="8">
    <location>
        <begin position="306"/>
        <end position="323"/>
    </location>
</feature>
<dbReference type="Pfam" id="PF00069">
    <property type="entry name" value="Pkinase"/>
    <property type="match status" value="1"/>
</dbReference>
<dbReference type="Gene3D" id="1.10.510.10">
    <property type="entry name" value="Transferase(Phosphotransferase) domain 1"/>
    <property type="match status" value="1"/>
</dbReference>
<dbReference type="RefSeq" id="WP_190152882.1">
    <property type="nucleotide sequence ID" value="NZ_BMTL01000033.1"/>
</dbReference>
<dbReference type="InterPro" id="IPR028082">
    <property type="entry name" value="Peripla_BP_I"/>
</dbReference>
<dbReference type="SUPFAM" id="SSF56112">
    <property type="entry name" value="Protein kinase-like (PK-like)"/>
    <property type="match status" value="1"/>
</dbReference>
<proteinExistence type="inferred from homology"/>
<evidence type="ECO:0000256" key="8">
    <source>
        <dbReference type="SAM" id="MobiDB-lite"/>
    </source>
</evidence>
<organism evidence="10 11">
    <name type="scientific">Streptomyces humidus</name>
    <dbReference type="NCBI Taxonomy" id="52259"/>
    <lineage>
        <taxon>Bacteria</taxon>
        <taxon>Bacillati</taxon>
        <taxon>Actinomycetota</taxon>
        <taxon>Actinomycetes</taxon>
        <taxon>Kitasatosporales</taxon>
        <taxon>Streptomycetaceae</taxon>
        <taxon>Streptomyces</taxon>
    </lineage>
</organism>
<keyword evidence="3" id="KW-0732">Signal</keyword>
<evidence type="ECO:0000256" key="2">
    <source>
        <dbReference type="ARBA" id="ARBA00022679"/>
    </source>
</evidence>
<evidence type="ECO:0000313" key="10">
    <source>
        <dbReference type="EMBL" id="GGS16523.1"/>
    </source>
</evidence>
<keyword evidence="5" id="KW-0418">Kinase</keyword>
<dbReference type="AlphaFoldDB" id="A0A918L739"/>
<keyword evidence="11" id="KW-1185">Reference proteome</keyword>
<dbReference type="Gene3D" id="3.30.200.20">
    <property type="entry name" value="Phosphorylase Kinase, domain 1"/>
    <property type="match status" value="1"/>
</dbReference>
<dbReference type="InterPro" id="IPR017441">
    <property type="entry name" value="Protein_kinase_ATP_BS"/>
</dbReference>
<feature type="binding site" evidence="7">
    <location>
        <position position="43"/>
    </location>
    <ligand>
        <name>ATP</name>
        <dbReference type="ChEBI" id="CHEBI:30616"/>
    </ligand>
</feature>
<keyword evidence="6 7" id="KW-0067">ATP-binding</keyword>
<dbReference type="InterPro" id="IPR008271">
    <property type="entry name" value="Ser/Thr_kinase_AS"/>
</dbReference>
<reference evidence="10" key="2">
    <citation type="submission" date="2020-09" db="EMBL/GenBank/DDBJ databases">
        <authorList>
            <person name="Sun Q."/>
            <person name="Ohkuma M."/>
        </authorList>
    </citation>
    <scope>NUCLEOTIDE SEQUENCE</scope>
    <source>
        <strain evidence="10">JCM 4386</strain>
    </source>
</reference>
<dbReference type="CDD" id="cd14014">
    <property type="entry name" value="STKc_PknB_like"/>
    <property type="match status" value="1"/>
</dbReference>
<dbReference type="InterPro" id="IPR000719">
    <property type="entry name" value="Prot_kinase_dom"/>
</dbReference>
<comment type="similarity">
    <text evidence="1">Belongs to the leucine-binding protein family.</text>
</comment>
<gene>
    <name evidence="10" type="ORF">GCM10010269_64550</name>
</gene>
<keyword evidence="2" id="KW-0808">Transferase</keyword>
<dbReference type="PANTHER" id="PTHR43289">
    <property type="entry name" value="MITOGEN-ACTIVATED PROTEIN KINASE KINASE KINASE 20-RELATED"/>
    <property type="match status" value="1"/>
</dbReference>
<dbReference type="InterPro" id="IPR028081">
    <property type="entry name" value="Leu-bd"/>
</dbReference>
<dbReference type="Gene3D" id="3.40.50.2300">
    <property type="match status" value="2"/>
</dbReference>
<evidence type="ECO:0000313" key="11">
    <source>
        <dbReference type="Proteomes" id="UP000606194"/>
    </source>
</evidence>
<keyword evidence="4 7" id="KW-0547">Nucleotide-binding</keyword>
<evidence type="ECO:0000256" key="6">
    <source>
        <dbReference type="ARBA" id="ARBA00022840"/>
    </source>
</evidence>
<sequence length="813" mass="83874">MEPLRSSDPARIADHRLLGRLGAGGMGVVYLARTPGGALVALKVLLAEYAEEPGFRERFRREVGIARRVDSPWAVPLVDADPDAGSPWLATAFVPGPSLGEAVAAHGPLAEPGVRLLGTRLAEALGEVHRAGLVHRDLKPGNVLIAHDGPRLIDFGIARAPEDTALTATGLIVGTPGYLSPEQVMEPGGDGIGPASDVFSLGCVLAFAATGRAPFGAGVVDALLYRAVHDPADLDGVPPRLREVVEACLEKEPARRPEAAELVRLLTDEGGPQDADASGWLPEPVARLIAERSAAALALPDVEQTQAPSDAVPDSAPAQPDADGTSGSGRSAADVGGTSGSDGAQPDAGGTSGSGRAPAGTHDAPPEPHETPAGPHETPAGPHETPADTHETSGPAAETQDARPAGRRRFLLLAGGAAALAAAGGGAWWAAARDDGTGGDSPAAAGSSRRPVHTVALHGDLSGPQRDTGRAQERGLRLAVAEFNARGDAPFTVKVRTVDDGGEPAASARLAAELADDPAVLAVVGPTTDATAQTALAKYDARLLPVVAVSPGSISLVLQGFRSFLLGRLPESVLAVYLSNYLRGQAGSRRVGLVVDRLAGNYGTDLGTALSTQLSNARQPPVPEVVSAMRPDFGAAVDSVLSAGVDSVFFAGLPDRGALIASALRERAFRGARVSGPALLDGRFLTQAQEASEGWVMVAPVVDATAKPEAKKFAAAYRERWKEAPPRYAAEAYDVTGMLLKALSGLPAKSRTRKNLLTALQRGKYEGITKSFAFDQTTRMARTGLMVIDGTGGFLWRVEQGDFVYGGPAPLTL</sequence>
<evidence type="ECO:0000256" key="4">
    <source>
        <dbReference type="ARBA" id="ARBA00022741"/>
    </source>
</evidence>
<dbReference type="SMART" id="SM00220">
    <property type="entry name" value="S_TKc"/>
    <property type="match status" value="1"/>
</dbReference>
<dbReference type="PANTHER" id="PTHR43289:SF34">
    <property type="entry name" value="SERINE_THREONINE-PROTEIN KINASE YBDM-RELATED"/>
    <property type="match status" value="1"/>
</dbReference>
<dbReference type="PROSITE" id="PS50011">
    <property type="entry name" value="PROTEIN_KINASE_DOM"/>
    <property type="match status" value="1"/>
</dbReference>
<evidence type="ECO:0000256" key="5">
    <source>
        <dbReference type="ARBA" id="ARBA00022777"/>
    </source>
</evidence>
<dbReference type="Pfam" id="PF13458">
    <property type="entry name" value="Peripla_BP_6"/>
    <property type="match status" value="1"/>
</dbReference>
<dbReference type="InterPro" id="IPR011009">
    <property type="entry name" value="Kinase-like_dom_sf"/>
</dbReference>
<dbReference type="GO" id="GO:0004674">
    <property type="term" value="F:protein serine/threonine kinase activity"/>
    <property type="evidence" value="ECO:0007669"/>
    <property type="project" value="TreeGrafter"/>
</dbReference>
<dbReference type="SUPFAM" id="SSF53822">
    <property type="entry name" value="Periplasmic binding protein-like I"/>
    <property type="match status" value="1"/>
</dbReference>
<name>A0A918L739_9ACTN</name>
<dbReference type="PROSITE" id="PS00108">
    <property type="entry name" value="PROTEIN_KINASE_ST"/>
    <property type="match status" value="1"/>
</dbReference>
<protein>
    <recommendedName>
        <fullName evidence="9">Protein kinase domain-containing protein</fullName>
    </recommendedName>
</protein>
<dbReference type="EMBL" id="BMTL01000033">
    <property type="protein sequence ID" value="GGS16523.1"/>
    <property type="molecule type" value="Genomic_DNA"/>
</dbReference>